<dbReference type="InterPro" id="IPR007325">
    <property type="entry name" value="KFase/CYL"/>
</dbReference>
<comment type="similarity">
    <text evidence="1">Belongs to the Cyclase 1 superfamily.</text>
</comment>
<evidence type="ECO:0008006" key="4">
    <source>
        <dbReference type="Google" id="ProtNLM"/>
    </source>
</evidence>
<comment type="caution">
    <text evidence="2">The sequence shown here is derived from an EMBL/GenBank/DDBJ whole genome shotgun (WGS) entry which is preliminary data.</text>
</comment>
<dbReference type="GO" id="GO:0019441">
    <property type="term" value="P:L-tryptophan catabolic process to kynurenine"/>
    <property type="evidence" value="ECO:0007669"/>
    <property type="project" value="InterPro"/>
</dbReference>
<dbReference type="AlphaFoldDB" id="A0A4Y9ZY18"/>
<gene>
    <name evidence="2" type="ORF">EWM64_g4232</name>
</gene>
<dbReference type="Gene3D" id="3.50.30.50">
    <property type="entry name" value="Putative cyclase"/>
    <property type="match status" value="1"/>
</dbReference>
<name>A0A4Y9ZY18_9AGAM</name>
<dbReference type="Proteomes" id="UP000298061">
    <property type="component" value="Unassembled WGS sequence"/>
</dbReference>
<evidence type="ECO:0000313" key="2">
    <source>
        <dbReference type="EMBL" id="TFY79786.1"/>
    </source>
</evidence>
<proteinExistence type="inferred from homology"/>
<dbReference type="OrthoDB" id="7108654at2759"/>
<accession>A0A4Y9ZY18</accession>
<dbReference type="EMBL" id="SFCI01000442">
    <property type="protein sequence ID" value="TFY79786.1"/>
    <property type="molecule type" value="Genomic_DNA"/>
</dbReference>
<dbReference type="InterPro" id="IPR037175">
    <property type="entry name" value="KFase_sf"/>
</dbReference>
<reference evidence="2 3" key="1">
    <citation type="submission" date="2019-02" db="EMBL/GenBank/DDBJ databases">
        <title>Genome sequencing of the rare red list fungi Hericium alpestre (H. flagellum).</title>
        <authorList>
            <person name="Buettner E."/>
            <person name="Kellner H."/>
        </authorList>
    </citation>
    <scope>NUCLEOTIDE SEQUENCE [LARGE SCALE GENOMIC DNA]</scope>
    <source>
        <strain evidence="2 3">DSM 108284</strain>
    </source>
</reference>
<protein>
    <recommendedName>
        <fullName evidence="4">Cyclase</fullName>
    </recommendedName>
</protein>
<evidence type="ECO:0000313" key="3">
    <source>
        <dbReference type="Proteomes" id="UP000298061"/>
    </source>
</evidence>
<evidence type="ECO:0000256" key="1">
    <source>
        <dbReference type="ARBA" id="ARBA00007865"/>
    </source>
</evidence>
<keyword evidence="3" id="KW-1185">Reference proteome</keyword>
<dbReference type="Pfam" id="PF04199">
    <property type="entry name" value="Cyclase"/>
    <property type="match status" value="1"/>
</dbReference>
<dbReference type="PANTHER" id="PTHR31118:SF12">
    <property type="entry name" value="CYCLASE-LIKE PROTEIN 2"/>
    <property type="match status" value="1"/>
</dbReference>
<organism evidence="2 3">
    <name type="scientific">Hericium alpestre</name>
    <dbReference type="NCBI Taxonomy" id="135208"/>
    <lineage>
        <taxon>Eukaryota</taxon>
        <taxon>Fungi</taxon>
        <taxon>Dikarya</taxon>
        <taxon>Basidiomycota</taxon>
        <taxon>Agaricomycotina</taxon>
        <taxon>Agaricomycetes</taxon>
        <taxon>Russulales</taxon>
        <taxon>Hericiaceae</taxon>
        <taxon>Hericium</taxon>
    </lineage>
</organism>
<dbReference type="SUPFAM" id="SSF102198">
    <property type="entry name" value="Putative cyclase"/>
    <property type="match status" value="1"/>
</dbReference>
<dbReference type="GO" id="GO:0004061">
    <property type="term" value="F:arylformamidase activity"/>
    <property type="evidence" value="ECO:0007669"/>
    <property type="project" value="InterPro"/>
</dbReference>
<dbReference type="PANTHER" id="PTHR31118">
    <property type="entry name" value="CYCLASE-LIKE PROTEIN 2"/>
    <property type="match status" value="1"/>
</dbReference>
<dbReference type="STRING" id="135208.A0A4Y9ZY18"/>
<sequence length="96" mass="10253">MASAPKGKKIIDLSQPLTTTGGSYCNGHPHFTCERICNIAAHGSNVSHISFGSHTGTHVDAPVHFFDTGASIGEVDISLLVGPPWWWMYEGGTNET</sequence>